<reference evidence="3 4" key="1">
    <citation type="submission" date="2023-01" db="EMBL/GenBank/DDBJ databases">
        <title>Psychrosphaera sp. nov., isolated from marine algae.</title>
        <authorList>
            <person name="Bayburt H."/>
            <person name="Choi B.J."/>
            <person name="Kim J.M."/>
            <person name="Choi D.G."/>
            <person name="Jeon C.O."/>
        </authorList>
    </citation>
    <scope>NUCLEOTIDE SEQUENCE [LARGE SCALE GENOMIC DNA]</scope>
    <source>
        <strain evidence="3 4">G1-22</strain>
    </source>
</reference>
<dbReference type="RefSeq" id="WP_272182429.1">
    <property type="nucleotide sequence ID" value="NZ_JAQOMS010000002.1"/>
</dbReference>
<feature type="region of interest" description="Disordered" evidence="1">
    <location>
        <begin position="1"/>
        <end position="39"/>
    </location>
</feature>
<evidence type="ECO:0000259" key="2">
    <source>
        <dbReference type="PROSITE" id="PS51724"/>
    </source>
</evidence>
<dbReference type="Pfam" id="PF05036">
    <property type="entry name" value="SPOR"/>
    <property type="match status" value="1"/>
</dbReference>
<comment type="caution">
    <text evidence="3">The sequence shown here is derived from an EMBL/GenBank/DDBJ whole genome shotgun (WGS) entry which is preliminary data.</text>
</comment>
<dbReference type="InterPro" id="IPR007730">
    <property type="entry name" value="SPOR-like_dom"/>
</dbReference>
<evidence type="ECO:0000313" key="4">
    <source>
        <dbReference type="Proteomes" id="UP001528411"/>
    </source>
</evidence>
<gene>
    <name evidence="3" type="ORF">PN838_25390</name>
</gene>
<feature type="compositionally biased region" description="Polar residues" evidence="1">
    <location>
        <begin position="1"/>
        <end position="10"/>
    </location>
</feature>
<dbReference type="InterPro" id="IPR036680">
    <property type="entry name" value="SPOR-like_sf"/>
</dbReference>
<dbReference type="EMBL" id="JAQOMS010000002">
    <property type="protein sequence ID" value="MDC2891452.1"/>
    <property type="molecule type" value="Genomic_DNA"/>
</dbReference>
<evidence type="ECO:0000256" key="1">
    <source>
        <dbReference type="SAM" id="MobiDB-lite"/>
    </source>
</evidence>
<accession>A0ABT5FJS6</accession>
<name>A0ABT5FJS6_9GAMM</name>
<dbReference type="Proteomes" id="UP001528411">
    <property type="component" value="Unassembled WGS sequence"/>
</dbReference>
<protein>
    <submittedName>
        <fullName evidence="3">SPOR domain-containing protein</fullName>
    </submittedName>
</protein>
<dbReference type="SUPFAM" id="SSF110997">
    <property type="entry name" value="Sporulation related repeat"/>
    <property type="match status" value="1"/>
</dbReference>
<dbReference type="Gene3D" id="3.30.70.1070">
    <property type="entry name" value="Sporulation related repeat"/>
    <property type="match status" value="1"/>
</dbReference>
<keyword evidence="4" id="KW-1185">Reference proteome</keyword>
<evidence type="ECO:0000313" key="3">
    <source>
        <dbReference type="EMBL" id="MDC2891452.1"/>
    </source>
</evidence>
<dbReference type="PROSITE" id="PS51724">
    <property type="entry name" value="SPOR"/>
    <property type="match status" value="1"/>
</dbReference>
<organism evidence="3 4">
    <name type="scientific">Psychrosphaera algicola</name>
    <dbReference type="NCBI Taxonomy" id="3023714"/>
    <lineage>
        <taxon>Bacteria</taxon>
        <taxon>Pseudomonadati</taxon>
        <taxon>Pseudomonadota</taxon>
        <taxon>Gammaproteobacteria</taxon>
        <taxon>Alteromonadales</taxon>
        <taxon>Pseudoalteromonadaceae</taxon>
        <taxon>Psychrosphaera</taxon>
    </lineage>
</organism>
<sequence length="130" mass="14091">MTEFPAQQISDAMLNAPVNNTKPSDPDNESEKQSVNQDGSVNVAAADIIEKGDSTQVSTLKEETSNFQSASTPTPVSNQVKFKEPAWILQLGSFKHKENVNVLRQKLADAGLKTFTKPVQTKGASCLRSI</sequence>
<proteinExistence type="predicted"/>
<feature type="domain" description="SPOR" evidence="2">
    <location>
        <begin position="81"/>
        <end position="130"/>
    </location>
</feature>